<dbReference type="Proteomes" id="UP000547444">
    <property type="component" value="Unassembled WGS sequence"/>
</dbReference>
<sequence>MAAAAVGSAVLAAAGASPVPADWDLGPVSDRVAELSVADVPEPAEVDLFFFFFFGGSFASEVVPAFEAGSALSVDPEVVAPGVSVAEVPVPVPDPSALPDEDVADPDGAGEPLSAVATPAPVSKPADTPAVNRPTLTHLDNCRTPDSPSHTRLARS</sequence>
<comment type="caution">
    <text evidence="2">The sequence shown here is derived from an EMBL/GenBank/DDBJ whole genome shotgun (WGS) entry which is preliminary data.</text>
</comment>
<reference evidence="2 3" key="1">
    <citation type="submission" date="2020-03" db="EMBL/GenBank/DDBJ databases">
        <title>Sequencing the genomes of 1000 actinobacteria strains.</title>
        <authorList>
            <person name="Klenk H.-P."/>
        </authorList>
    </citation>
    <scope>NUCLEOTIDE SEQUENCE [LARGE SCALE GENOMIC DNA]</scope>
    <source>
        <strain evidence="2 3">DSM 44556</strain>
    </source>
</reference>
<dbReference type="EMBL" id="JAANOW010000003">
    <property type="protein sequence ID" value="NIH98364.1"/>
    <property type="molecule type" value="Genomic_DNA"/>
</dbReference>
<dbReference type="RefSeq" id="WP_167163602.1">
    <property type="nucleotide sequence ID" value="NZ_JAANOW010000003.1"/>
</dbReference>
<proteinExistence type="predicted"/>
<organism evidence="2 3">
    <name type="scientific">Mycolicibacterium fluoranthenivorans</name>
    <dbReference type="NCBI Taxonomy" id="258505"/>
    <lineage>
        <taxon>Bacteria</taxon>
        <taxon>Bacillati</taxon>
        <taxon>Actinomycetota</taxon>
        <taxon>Actinomycetes</taxon>
        <taxon>Mycobacteriales</taxon>
        <taxon>Mycobacteriaceae</taxon>
        <taxon>Mycolicibacterium</taxon>
    </lineage>
</organism>
<dbReference type="AlphaFoldDB" id="A0A7X5U4N6"/>
<feature type="region of interest" description="Disordered" evidence="1">
    <location>
        <begin position="89"/>
        <end position="156"/>
    </location>
</feature>
<gene>
    <name evidence="2" type="ORF">FHU31_005370</name>
</gene>
<evidence type="ECO:0000313" key="3">
    <source>
        <dbReference type="Proteomes" id="UP000547444"/>
    </source>
</evidence>
<name>A0A7X5U4N6_9MYCO</name>
<keyword evidence="3" id="KW-1185">Reference proteome</keyword>
<evidence type="ECO:0000313" key="2">
    <source>
        <dbReference type="EMBL" id="NIH98364.1"/>
    </source>
</evidence>
<accession>A0A7X5U4N6</accession>
<evidence type="ECO:0000256" key="1">
    <source>
        <dbReference type="SAM" id="MobiDB-lite"/>
    </source>
</evidence>
<protein>
    <submittedName>
        <fullName evidence="2">Uncharacterized protein</fullName>
    </submittedName>
</protein>